<proteinExistence type="inferred from homology"/>
<gene>
    <name evidence="2" type="ORF">CCAM_LOCUS29637</name>
</gene>
<evidence type="ECO:0000313" key="3">
    <source>
        <dbReference type="Proteomes" id="UP000595140"/>
    </source>
</evidence>
<reference evidence="2 3" key="1">
    <citation type="submission" date="2018-04" db="EMBL/GenBank/DDBJ databases">
        <authorList>
            <person name="Vogel A."/>
        </authorList>
    </citation>
    <scope>NUCLEOTIDE SEQUENCE [LARGE SCALE GENOMIC DNA]</scope>
</reference>
<dbReference type="Pfam" id="PF02519">
    <property type="entry name" value="Auxin_inducible"/>
    <property type="match status" value="1"/>
</dbReference>
<evidence type="ECO:0008006" key="4">
    <source>
        <dbReference type="Google" id="ProtNLM"/>
    </source>
</evidence>
<protein>
    <recommendedName>
        <fullName evidence="4">Auxin-responsive protein</fullName>
    </recommendedName>
</protein>
<comment type="similarity">
    <text evidence="1">Belongs to the ARG7 family.</text>
</comment>
<evidence type="ECO:0000313" key="2">
    <source>
        <dbReference type="EMBL" id="VFQ87861.1"/>
    </source>
</evidence>
<dbReference type="PANTHER" id="PTHR31374:SF304">
    <property type="entry name" value="OS04G0537100 PROTEIN"/>
    <property type="match status" value="1"/>
</dbReference>
<dbReference type="EMBL" id="OOIL02003403">
    <property type="protein sequence ID" value="VFQ87861.1"/>
    <property type="molecule type" value="Genomic_DNA"/>
</dbReference>
<name>A0A484MFT1_9ASTE</name>
<dbReference type="OrthoDB" id="1026046at2759"/>
<dbReference type="GO" id="GO:0009733">
    <property type="term" value="P:response to auxin"/>
    <property type="evidence" value="ECO:0007669"/>
    <property type="project" value="InterPro"/>
</dbReference>
<evidence type="ECO:0000256" key="1">
    <source>
        <dbReference type="ARBA" id="ARBA00006974"/>
    </source>
</evidence>
<dbReference type="PANTHER" id="PTHR31374">
    <property type="entry name" value="AUXIN-INDUCED PROTEIN-LIKE-RELATED"/>
    <property type="match status" value="1"/>
</dbReference>
<keyword evidence="3" id="KW-1185">Reference proteome</keyword>
<organism evidence="2 3">
    <name type="scientific">Cuscuta campestris</name>
    <dbReference type="NCBI Taxonomy" id="132261"/>
    <lineage>
        <taxon>Eukaryota</taxon>
        <taxon>Viridiplantae</taxon>
        <taxon>Streptophyta</taxon>
        <taxon>Embryophyta</taxon>
        <taxon>Tracheophyta</taxon>
        <taxon>Spermatophyta</taxon>
        <taxon>Magnoliopsida</taxon>
        <taxon>eudicotyledons</taxon>
        <taxon>Gunneridae</taxon>
        <taxon>Pentapetalae</taxon>
        <taxon>asterids</taxon>
        <taxon>lamiids</taxon>
        <taxon>Solanales</taxon>
        <taxon>Convolvulaceae</taxon>
        <taxon>Cuscuteae</taxon>
        <taxon>Cuscuta</taxon>
        <taxon>Cuscuta subgen. Grammica</taxon>
        <taxon>Cuscuta sect. Cleistogrammica</taxon>
    </lineage>
</organism>
<dbReference type="InterPro" id="IPR003676">
    <property type="entry name" value="SAUR_fam"/>
</dbReference>
<dbReference type="AlphaFoldDB" id="A0A484MFT1"/>
<dbReference type="Proteomes" id="UP000595140">
    <property type="component" value="Unassembled WGS sequence"/>
</dbReference>
<accession>A0A484MFT1</accession>
<sequence length="247" mass="28398">MRNLRGFSVKQRVTAVFRCDRWRRRRSPGLYQRLDPPATCRVKLIPSILSLTRNLKSKAKAICTKAQYFSGPSCQRPAAVPKGHLAVYVGRREDDFERVLVPVMCFNHPLFGELLRDVEEEFGFSHPGGITIPCRISEFERVRTRIMEGEDKDQNTKGILFLQGNKSLNMNKETNQEQSHLEWDLLSFLPRSSAQLCPSVTVHRRSEKKRLLRSSAAVSISSYQLSKPAFWAQGENISKNYYSVNYE</sequence>